<dbReference type="RefSeq" id="WP_021980864.1">
    <property type="nucleotide sequence ID" value="NZ_AP025941.1"/>
</dbReference>
<dbReference type="EMBL" id="CACRUT010000028">
    <property type="protein sequence ID" value="VYU61624.1"/>
    <property type="molecule type" value="Genomic_DNA"/>
</dbReference>
<name>A0A6N3GAY0_9BACT</name>
<evidence type="ECO:0000313" key="1">
    <source>
        <dbReference type="EMBL" id="VYU61624.1"/>
    </source>
</evidence>
<protein>
    <submittedName>
        <fullName evidence="1">Uncharacterized protein</fullName>
    </submittedName>
</protein>
<sequence length="211" mass="24799">MGIIAKLLGKAPQEETARVGGMEDFMTLIRVYYQAVMAMQMGISNLAVLPDLRIFKQTLHVPTVNNKLGIGERKRCRTMLMDVYGMEDNFFKEIDASIKRNCRNVNDIKNYLLMFQGFSQDLMMLMGNLMQWKFRMPSMFHKALRGMTAKTIHQIMTKNDWRDDNVRRTCVNIRQYQMRLGYSEAWMTEYVHRIVLLAKKEPKPKDVDEKK</sequence>
<accession>A0A6N3GAY0</accession>
<gene>
    <name evidence="1" type="ORF">PCLFYP37_03319</name>
</gene>
<organism evidence="1">
    <name type="scientific">Paraprevotella clara</name>
    <dbReference type="NCBI Taxonomy" id="454154"/>
    <lineage>
        <taxon>Bacteria</taxon>
        <taxon>Pseudomonadati</taxon>
        <taxon>Bacteroidota</taxon>
        <taxon>Bacteroidia</taxon>
        <taxon>Bacteroidales</taxon>
        <taxon>Prevotellaceae</taxon>
        <taxon>Paraprevotella</taxon>
    </lineage>
</organism>
<reference evidence="1" key="1">
    <citation type="submission" date="2019-11" db="EMBL/GenBank/DDBJ databases">
        <authorList>
            <person name="Feng L."/>
        </authorList>
    </citation>
    <scope>NUCLEOTIDE SEQUENCE</scope>
    <source>
        <strain evidence="1">PclaraLFYP37</strain>
    </source>
</reference>
<dbReference type="AlphaFoldDB" id="A0A6N3GAY0"/>
<proteinExistence type="predicted"/>